<dbReference type="GO" id="GO:0008009">
    <property type="term" value="F:chemokine activity"/>
    <property type="evidence" value="ECO:0007669"/>
    <property type="project" value="InterPro"/>
</dbReference>
<dbReference type="PANTHER" id="PTHR12015:SF177">
    <property type="entry name" value="CHEMOKINE INTERLEUKIN-8-LIKE DOMAIN-CONTAINING PROTEIN"/>
    <property type="match status" value="1"/>
</dbReference>
<sequence>MKFTLFTAVLFSVWMNAADGEGREPDCCLTVKNTRIPVQNIVDYTIQESSHICAVRAVKFLTRKGKYICSDPDDSWAIRAINDVNCRKNKEPCVKPKSSFTRTTNMISTTTNKTPVTETEISTSTTEPPKVTRIDTSEPKTETSESTTDDHPDCCLTVTNTRVPVQNIVDYTIQESSHICAVRAVK</sequence>
<dbReference type="Pfam" id="PF00048">
    <property type="entry name" value="IL8"/>
    <property type="match status" value="2"/>
</dbReference>
<comment type="caution">
    <text evidence="5">The sequence shown here is derived from an EMBL/GenBank/DDBJ whole genome shotgun (WGS) entry which is preliminary data.</text>
</comment>
<dbReference type="SUPFAM" id="SSF54117">
    <property type="entry name" value="Interleukin 8-like chemokines"/>
    <property type="match status" value="2"/>
</dbReference>
<dbReference type="InterPro" id="IPR001811">
    <property type="entry name" value="Chemokine_IL8-like_dom"/>
</dbReference>
<dbReference type="GO" id="GO:0005615">
    <property type="term" value="C:extracellular space"/>
    <property type="evidence" value="ECO:0007669"/>
    <property type="project" value="UniProtKB-KW"/>
</dbReference>
<dbReference type="SMART" id="SM00199">
    <property type="entry name" value="SCY"/>
    <property type="match status" value="1"/>
</dbReference>
<evidence type="ECO:0000256" key="2">
    <source>
        <dbReference type="SAM" id="MobiDB-lite"/>
    </source>
</evidence>
<dbReference type="Gene3D" id="2.40.50.40">
    <property type="match status" value="2"/>
</dbReference>
<feature type="domain" description="Chemokine interleukin-8-like" evidence="4">
    <location>
        <begin position="24"/>
        <end position="84"/>
    </location>
</feature>
<dbReference type="Proteomes" id="UP001479290">
    <property type="component" value="Unassembled WGS sequence"/>
</dbReference>
<keyword evidence="1" id="KW-0202">Cytokine</keyword>
<proteinExistence type="predicted"/>
<dbReference type="GO" id="GO:0006955">
    <property type="term" value="P:immune response"/>
    <property type="evidence" value="ECO:0007669"/>
    <property type="project" value="InterPro"/>
</dbReference>
<feature type="region of interest" description="Disordered" evidence="2">
    <location>
        <begin position="111"/>
        <end position="153"/>
    </location>
</feature>
<name>A0AAW2B2K1_CULAL</name>
<accession>A0AAW2B2K1</accession>
<dbReference type="InterPro" id="IPR039809">
    <property type="entry name" value="Chemokine_b/g/d"/>
</dbReference>
<feature type="chain" id="PRO_5043362996" description="Chemokine interleukin-8-like domain-containing protein" evidence="3">
    <location>
        <begin position="21"/>
        <end position="186"/>
    </location>
</feature>
<evidence type="ECO:0000256" key="3">
    <source>
        <dbReference type="SAM" id="SignalP"/>
    </source>
</evidence>
<gene>
    <name evidence="5" type="ORF">ABG768_012500</name>
</gene>
<organism evidence="5 6">
    <name type="scientific">Culter alburnus</name>
    <name type="common">Topmouth culter</name>
    <dbReference type="NCBI Taxonomy" id="194366"/>
    <lineage>
        <taxon>Eukaryota</taxon>
        <taxon>Metazoa</taxon>
        <taxon>Chordata</taxon>
        <taxon>Craniata</taxon>
        <taxon>Vertebrata</taxon>
        <taxon>Euteleostomi</taxon>
        <taxon>Actinopterygii</taxon>
        <taxon>Neopterygii</taxon>
        <taxon>Teleostei</taxon>
        <taxon>Ostariophysi</taxon>
        <taxon>Cypriniformes</taxon>
        <taxon>Xenocyprididae</taxon>
        <taxon>Xenocypridinae</taxon>
        <taxon>Culter</taxon>
    </lineage>
</organism>
<feature type="compositionally biased region" description="Low complexity" evidence="2">
    <location>
        <begin position="111"/>
        <end position="129"/>
    </location>
</feature>
<dbReference type="EMBL" id="JAWDJR010000002">
    <property type="protein sequence ID" value="KAK9979054.1"/>
    <property type="molecule type" value="Genomic_DNA"/>
</dbReference>
<feature type="compositionally biased region" description="Basic and acidic residues" evidence="2">
    <location>
        <begin position="130"/>
        <end position="153"/>
    </location>
</feature>
<keyword evidence="3" id="KW-0732">Signal</keyword>
<feature type="signal peptide" evidence="3">
    <location>
        <begin position="1"/>
        <end position="20"/>
    </location>
</feature>
<evidence type="ECO:0000259" key="4">
    <source>
        <dbReference type="SMART" id="SM00199"/>
    </source>
</evidence>
<dbReference type="AlphaFoldDB" id="A0AAW2B2K1"/>
<protein>
    <recommendedName>
        <fullName evidence="4">Chemokine interleukin-8-like domain-containing protein</fullName>
    </recommendedName>
</protein>
<evidence type="ECO:0000256" key="1">
    <source>
        <dbReference type="ARBA" id="ARBA00022514"/>
    </source>
</evidence>
<dbReference type="PANTHER" id="PTHR12015">
    <property type="entry name" value="SMALL INDUCIBLE CYTOKINE A"/>
    <property type="match status" value="1"/>
</dbReference>
<dbReference type="InterPro" id="IPR036048">
    <property type="entry name" value="Interleukin_8-like_sf"/>
</dbReference>
<evidence type="ECO:0000313" key="6">
    <source>
        <dbReference type="Proteomes" id="UP001479290"/>
    </source>
</evidence>
<evidence type="ECO:0000313" key="5">
    <source>
        <dbReference type="EMBL" id="KAK9979054.1"/>
    </source>
</evidence>
<keyword evidence="6" id="KW-1185">Reference proteome</keyword>
<reference evidence="5 6" key="1">
    <citation type="submission" date="2024-05" db="EMBL/GenBank/DDBJ databases">
        <title>A high-quality chromosomal-level genome assembly of Topmouth culter (Culter alburnus).</title>
        <authorList>
            <person name="Zhao H."/>
        </authorList>
    </citation>
    <scope>NUCLEOTIDE SEQUENCE [LARGE SCALE GENOMIC DNA]</scope>
    <source>
        <strain evidence="5">CATC2023</strain>
        <tissue evidence="5">Muscle</tissue>
    </source>
</reference>